<proteinExistence type="predicted"/>
<dbReference type="Proteomes" id="UP000680038">
    <property type="component" value="Unassembled WGS sequence"/>
</dbReference>
<gene>
    <name evidence="1" type="ORF">DYBT9275_02189</name>
</gene>
<dbReference type="Gene3D" id="1.20.1440.60">
    <property type="entry name" value="23S rRNA-intervening sequence"/>
    <property type="match status" value="1"/>
</dbReference>
<dbReference type="AlphaFoldDB" id="A0A916JF67"/>
<evidence type="ECO:0000313" key="1">
    <source>
        <dbReference type="EMBL" id="CAG4999260.1"/>
    </source>
</evidence>
<dbReference type="SUPFAM" id="SSF158446">
    <property type="entry name" value="IVS-encoded protein-like"/>
    <property type="match status" value="1"/>
</dbReference>
<protein>
    <submittedName>
        <fullName evidence="1">Uncharacterized protein</fullName>
    </submittedName>
</protein>
<comment type="caution">
    <text evidence="1">The sequence shown here is derived from an EMBL/GenBank/DDBJ whole genome shotgun (WGS) entry which is preliminary data.</text>
</comment>
<organism evidence="1 2">
    <name type="scientific">Dyadobacter helix</name>
    <dbReference type="NCBI Taxonomy" id="2822344"/>
    <lineage>
        <taxon>Bacteria</taxon>
        <taxon>Pseudomonadati</taxon>
        <taxon>Bacteroidota</taxon>
        <taxon>Cytophagia</taxon>
        <taxon>Cytophagales</taxon>
        <taxon>Spirosomataceae</taxon>
        <taxon>Dyadobacter</taxon>
    </lineage>
</organism>
<reference evidence="1" key="1">
    <citation type="submission" date="2021-04" db="EMBL/GenBank/DDBJ databases">
        <authorList>
            <person name="Rodrigo-Torres L."/>
            <person name="Arahal R. D."/>
            <person name="Lucena T."/>
        </authorList>
    </citation>
    <scope>NUCLEOTIDE SEQUENCE</scope>
    <source>
        <strain evidence="1">CECT 9275</strain>
    </source>
</reference>
<dbReference type="InterPro" id="IPR036583">
    <property type="entry name" value="23S_rRNA_IVS_sf"/>
</dbReference>
<sequence length="152" mass="17866">MNFEDEDQDWLDDDEADLRKDHKRIYQLPVMQKGREIFRIVHSLIDTLPEDHDLQFLREQMLTDAAMIPAKIAGAEGGNMYTLRMENAVMIKLSARALITHTYTCEMFSISDRRYLDLLRQAIDEFRELFVDWVKTFDKSNDLSDGWGQLFG</sequence>
<keyword evidence="2" id="KW-1185">Reference proteome</keyword>
<dbReference type="EMBL" id="CAJRAF010000002">
    <property type="protein sequence ID" value="CAG4999260.1"/>
    <property type="molecule type" value="Genomic_DNA"/>
</dbReference>
<dbReference type="RefSeq" id="WP_215238850.1">
    <property type="nucleotide sequence ID" value="NZ_CAJRAF010000002.1"/>
</dbReference>
<accession>A0A916JF67</accession>
<name>A0A916JF67_9BACT</name>
<evidence type="ECO:0000313" key="2">
    <source>
        <dbReference type="Proteomes" id="UP000680038"/>
    </source>
</evidence>